<organism evidence="1 2">
    <name type="scientific">Paraphaeosphaeria minitans</name>
    <dbReference type="NCBI Taxonomy" id="565426"/>
    <lineage>
        <taxon>Eukaryota</taxon>
        <taxon>Fungi</taxon>
        <taxon>Dikarya</taxon>
        <taxon>Ascomycota</taxon>
        <taxon>Pezizomycotina</taxon>
        <taxon>Dothideomycetes</taxon>
        <taxon>Pleosporomycetidae</taxon>
        <taxon>Pleosporales</taxon>
        <taxon>Massarineae</taxon>
        <taxon>Didymosphaeriaceae</taxon>
        <taxon>Paraphaeosphaeria</taxon>
    </lineage>
</organism>
<keyword evidence="2" id="KW-1185">Reference proteome</keyword>
<proteinExistence type="predicted"/>
<dbReference type="EMBL" id="WJXW01000009">
    <property type="protein sequence ID" value="KAF9732909.1"/>
    <property type="molecule type" value="Genomic_DNA"/>
</dbReference>
<protein>
    <submittedName>
        <fullName evidence="1">Uncharacterized protein</fullName>
    </submittedName>
</protein>
<comment type="caution">
    <text evidence="1">The sequence shown here is derived from an EMBL/GenBank/DDBJ whole genome shotgun (WGS) entry which is preliminary data.</text>
</comment>
<sequence length="106" mass="11682">MPKNAAMIMAFASETVAGPDSPAMVRGAAGCDFNVTPWNAWFQQAPLGADENASPYKRASADHQWMMVPNWIAHYGTETKGLPRRILALHREPNEVDDGDPGTDWR</sequence>
<dbReference type="AlphaFoldDB" id="A0A9P6KNU2"/>
<dbReference type="Proteomes" id="UP000756921">
    <property type="component" value="Unassembled WGS sequence"/>
</dbReference>
<name>A0A9P6KNU2_9PLEO</name>
<evidence type="ECO:0000313" key="2">
    <source>
        <dbReference type="Proteomes" id="UP000756921"/>
    </source>
</evidence>
<gene>
    <name evidence="1" type="ORF">PMIN01_08591</name>
</gene>
<accession>A0A9P6KNU2</accession>
<evidence type="ECO:0000313" key="1">
    <source>
        <dbReference type="EMBL" id="KAF9732909.1"/>
    </source>
</evidence>
<reference evidence="1" key="1">
    <citation type="journal article" date="2020" name="Mol. Plant Microbe Interact.">
        <title>Genome Sequence of the Biocontrol Agent Coniothyrium minitans strain Conio (IMI 134523).</title>
        <authorList>
            <person name="Patel D."/>
            <person name="Shittu T.A."/>
            <person name="Baroncelli R."/>
            <person name="Muthumeenakshi S."/>
            <person name="Osborne T.H."/>
            <person name="Janganan T.K."/>
            <person name="Sreenivasaprasad S."/>
        </authorList>
    </citation>
    <scope>NUCLEOTIDE SEQUENCE</scope>
    <source>
        <strain evidence="1">Conio</strain>
    </source>
</reference>